<evidence type="ECO:0000259" key="4">
    <source>
        <dbReference type="PROSITE" id="PS50055"/>
    </source>
</evidence>
<keyword evidence="2" id="KW-0378">Hydrolase</keyword>
<dbReference type="EC" id="3.1.3.48" evidence="1"/>
<sequence>MLSHSPDFRRGSSVSLTIDPGRFQSSTLQISTVHEDISEELELRKSRRLTRHQLHHLDISVSLSAIYAEFAALPSPSTSSCEKVAGCSQKNRHTLWPIRETRVRLLSNYGASCNSTAEDDSKSELMYIAAEGPMPNTVNDFWSMVLQERTPVIVMVTNLEEKPCGAKLALVRF</sequence>
<reference evidence="6" key="2">
    <citation type="submission" date="2016-11" db="UniProtKB">
        <authorList>
            <consortium name="WormBaseParasite"/>
        </authorList>
    </citation>
    <scope>IDENTIFICATION</scope>
</reference>
<dbReference type="GO" id="GO:0005829">
    <property type="term" value="C:cytosol"/>
    <property type="evidence" value="ECO:0007669"/>
    <property type="project" value="TreeGrafter"/>
</dbReference>
<dbReference type="InterPro" id="IPR029021">
    <property type="entry name" value="Prot-tyrosine_phosphatase-like"/>
</dbReference>
<dbReference type="PANTHER" id="PTHR46198">
    <property type="entry name" value="PROTEIN-TYROSINE-PHOSPHATASE"/>
    <property type="match status" value="1"/>
</dbReference>
<proteinExistence type="predicted"/>
<organism evidence="5 6">
    <name type="scientific">Loa loa</name>
    <name type="common">Eye worm</name>
    <name type="synonym">Filaria loa</name>
    <dbReference type="NCBI Taxonomy" id="7209"/>
    <lineage>
        <taxon>Eukaryota</taxon>
        <taxon>Metazoa</taxon>
        <taxon>Ecdysozoa</taxon>
        <taxon>Nematoda</taxon>
        <taxon>Chromadorea</taxon>
        <taxon>Rhabditida</taxon>
        <taxon>Spirurina</taxon>
        <taxon>Spiruromorpha</taxon>
        <taxon>Filarioidea</taxon>
        <taxon>Onchocercidae</taxon>
        <taxon>Loa</taxon>
    </lineage>
</organism>
<keyword evidence="3" id="KW-0904">Protein phosphatase</keyword>
<name>A0A1I7W2N0_LOALO</name>
<dbReference type="AlphaFoldDB" id="A0A1I7W2N0"/>
<feature type="domain" description="Tyrosine-protein phosphatase" evidence="4">
    <location>
        <begin position="90"/>
        <end position="164"/>
    </location>
</feature>
<reference evidence="5" key="1">
    <citation type="submission" date="2012-04" db="EMBL/GenBank/DDBJ databases">
        <title>The Genome Sequence of Loa loa.</title>
        <authorList>
            <consortium name="The Broad Institute Genome Sequencing Platform"/>
            <consortium name="Broad Institute Genome Sequencing Center for Infectious Disease"/>
            <person name="Nutman T.B."/>
            <person name="Fink D.L."/>
            <person name="Russ C."/>
            <person name="Young S."/>
            <person name="Zeng Q."/>
            <person name="Gargeya S."/>
            <person name="Alvarado L."/>
            <person name="Berlin A."/>
            <person name="Chapman S.B."/>
            <person name="Chen Z."/>
            <person name="Freedman E."/>
            <person name="Gellesch M."/>
            <person name="Goldberg J."/>
            <person name="Griggs A."/>
            <person name="Gujja S."/>
            <person name="Heilman E.R."/>
            <person name="Heiman D."/>
            <person name="Howarth C."/>
            <person name="Mehta T."/>
            <person name="Neiman D."/>
            <person name="Pearson M."/>
            <person name="Roberts A."/>
            <person name="Saif S."/>
            <person name="Shea T."/>
            <person name="Shenoy N."/>
            <person name="Sisk P."/>
            <person name="Stolte C."/>
            <person name="Sykes S."/>
            <person name="White J."/>
            <person name="Yandava C."/>
            <person name="Haas B."/>
            <person name="Henn M.R."/>
            <person name="Nusbaum C."/>
            <person name="Birren B."/>
        </authorList>
    </citation>
    <scope>NUCLEOTIDE SEQUENCE [LARGE SCALE GENOMIC DNA]</scope>
</reference>
<evidence type="ECO:0000256" key="1">
    <source>
        <dbReference type="ARBA" id="ARBA00013064"/>
    </source>
</evidence>
<accession>A0A1I7W2N0</accession>
<evidence type="ECO:0000313" key="5">
    <source>
        <dbReference type="Proteomes" id="UP000095285"/>
    </source>
</evidence>
<dbReference type="PROSITE" id="PS50055">
    <property type="entry name" value="TYR_PHOSPHATASE_PTP"/>
    <property type="match status" value="1"/>
</dbReference>
<dbReference type="GO" id="GO:0007165">
    <property type="term" value="P:signal transduction"/>
    <property type="evidence" value="ECO:0007669"/>
    <property type="project" value="TreeGrafter"/>
</dbReference>
<dbReference type="Gene3D" id="3.90.190.10">
    <property type="entry name" value="Protein tyrosine phosphatase superfamily"/>
    <property type="match status" value="1"/>
</dbReference>
<evidence type="ECO:0000313" key="6">
    <source>
        <dbReference type="WBParaSite" id="EN70_893"/>
    </source>
</evidence>
<protein>
    <recommendedName>
        <fullName evidence="1">protein-tyrosine-phosphatase</fullName>
        <ecNumber evidence="1">3.1.3.48</ecNumber>
    </recommendedName>
</protein>
<dbReference type="InterPro" id="IPR008356">
    <property type="entry name" value="Tyr_Pase_KIM-con"/>
</dbReference>
<dbReference type="GO" id="GO:0030054">
    <property type="term" value="C:cell junction"/>
    <property type="evidence" value="ECO:0007669"/>
    <property type="project" value="TreeGrafter"/>
</dbReference>
<keyword evidence="5" id="KW-1185">Reference proteome</keyword>
<dbReference type="GO" id="GO:0005886">
    <property type="term" value="C:plasma membrane"/>
    <property type="evidence" value="ECO:0007669"/>
    <property type="project" value="TreeGrafter"/>
</dbReference>
<dbReference type="Pfam" id="PF00102">
    <property type="entry name" value="Y_phosphatase"/>
    <property type="match status" value="1"/>
</dbReference>
<dbReference type="WBParaSite" id="EN70_893">
    <property type="protein sequence ID" value="EN70_893"/>
    <property type="gene ID" value="EN70_893"/>
</dbReference>
<evidence type="ECO:0000256" key="3">
    <source>
        <dbReference type="ARBA" id="ARBA00022912"/>
    </source>
</evidence>
<dbReference type="GO" id="GO:0019901">
    <property type="term" value="F:protein kinase binding"/>
    <property type="evidence" value="ECO:0007669"/>
    <property type="project" value="TreeGrafter"/>
</dbReference>
<dbReference type="eggNOG" id="KOG0789">
    <property type="taxonomic scope" value="Eukaryota"/>
</dbReference>
<dbReference type="InterPro" id="IPR000242">
    <property type="entry name" value="PTP_cat"/>
</dbReference>
<dbReference type="GO" id="GO:0004725">
    <property type="term" value="F:protein tyrosine phosphatase activity"/>
    <property type="evidence" value="ECO:0007669"/>
    <property type="project" value="UniProtKB-EC"/>
</dbReference>
<dbReference type="STRING" id="7209.A0A1I7W2N0"/>
<dbReference type="SUPFAM" id="SSF52799">
    <property type="entry name" value="(Phosphotyrosine protein) phosphatases II"/>
    <property type="match status" value="1"/>
</dbReference>
<dbReference type="Proteomes" id="UP000095285">
    <property type="component" value="Unassembled WGS sequence"/>
</dbReference>
<dbReference type="PANTHER" id="PTHR46198:SF4">
    <property type="entry name" value="PROTEIN-TYROSINE-PHOSPHATASE"/>
    <property type="match status" value="1"/>
</dbReference>
<evidence type="ECO:0000256" key="2">
    <source>
        <dbReference type="ARBA" id="ARBA00022801"/>
    </source>
</evidence>